<evidence type="ECO:0000313" key="2">
    <source>
        <dbReference type="Proteomes" id="UP000002011"/>
    </source>
</evidence>
<sequence>MVARTTAINRLNVIKDKKKTVNFNKPPISKNQGNMHMSKKPIEEKYLIIDRKSSSLLDSSISR</sequence>
<dbReference type="HOGENOM" id="CLU_2878639_0_0_10"/>
<reference evidence="1 2" key="1">
    <citation type="journal article" date="2009" name="Stand. Genomic Sci.">
        <title>Complete genome sequence of Dyadobacter fermentans type strain (NS114).</title>
        <authorList>
            <person name="Lang E."/>
            <person name="Lapidus A."/>
            <person name="Chertkov O."/>
            <person name="Brettin T."/>
            <person name="Detter J.C."/>
            <person name="Han C."/>
            <person name="Copeland A."/>
            <person name="Glavina Del Rio T."/>
            <person name="Nolan M."/>
            <person name="Chen F."/>
            <person name="Lucas S."/>
            <person name="Tice H."/>
            <person name="Cheng J.F."/>
            <person name="Land M."/>
            <person name="Hauser L."/>
            <person name="Chang Y.J."/>
            <person name="Jeffries C.D."/>
            <person name="Kopitz M."/>
            <person name="Bruce D."/>
            <person name="Goodwin L."/>
            <person name="Pitluck S."/>
            <person name="Ovchinnikova G."/>
            <person name="Pati A."/>
            <person name="Ivanova N."/>
            <person name="Mavrommatis K."/>
            <person name="Chen A."/>
            <person name="Palaniappan K."/>
            <person name="Chain P."/>
            <person name="Bristow J."/>
            <person name="Eisen J.A."/>
            <person name="Markowitz V."/>
            <person name="Hugenholtz P."/>
            <person name="Goker M."/>
            <person name="Rohde M."/>
            <person name="Kyrpides N.C."/>
            <person name="Klenk H.P."/>
        </authorList>
    </citation>
    <scope>NUCLEOTIDE SEQUENCE [LARGE SCALE GENOMIC DNA]</scope>
    <source>
        <strain evidence="2">ATCC 700827 / DSM 18053 / CIP 107007 / KCTC 52180 / NS114</strain>
    </source>
</reference>
<dbReference type="AlphaFoldDB" id="C6W0W6"/>
<protein>
    <submittedName>
        <fullName evidence="1">Uncharacterized protein</fullName>
    </submittedName>
</protein>
<accession>C6W0W6</accession>
<organism evidence="1 2">
    <name type="scientific">Dyadobacter fermentans (strain ATCC 700827 / DSM 18053 / CIP 107007 / KCTC 52180 / NS114)</name>
    <dbReference type="NCBI Taxonomy" id="471854"/>
    <lineage>
        <taxon>Bacteria</taxon>
        <taxon>Pseudomonadati</taxon>
        <taxon>Bacteroidota</taxon>
        <taxon>Cytophagia</taxon>
        <taxon>Cytophagales</taxon>
        <taxon>Spirosomataceae</taxon>
        <taxon>Dyadobacter</taxon>
    </lineage>
</organism>
<dbReference type="Proteomes" id="UP000002011">
    <property type="component" value="Chromosome"/>
</dbReference>
<name>C6W0W6_DYAFD</name>
<dbReference type="KEGG" id="dfe:Dfer_4218"/>
<gene>
    <name evidence="1" type="ordered locus">Dfer_4218</name>
</gene>
<dbReference type="EMBL" id="CP001619">
    <property type="protein sequence ID" value="ACT95421.1"/>
    <property type="molecule type" value="Genomic_DNA"/>
</dbReference>
<keyword evidence="2" id="KW-1185">Reference proteome</keyword>
<evidence type="ECO:0000313" key="1">
    <source>
        <dbReference type="EMBL" id="ACT95421.1"/>
    </source>
</evidence>
<proteinExistence type="predicted"/>